<comment type="catalytic activity">
    <reaction evidence="6">
        <text>3-oxoadipate + NAD(+) = maleylacetate + NADH + H(+)</text>
        <dbReference type="Rhea" id="RHEA:16981"/>
        <dbReference type="ChEBI" id="CHEBI:15378"/>
        <dbReference type="ChEBI" id="CHEBI:15775"/>
        <dbReference type="ChEBI" id="CHEBI:16468"/>
        <dbReference type="ChEBI" id="CHEBI:57540"/>
        <dbReference type="ChEBI" id="CHEBI:57945"/>
        <dbReference type="EC" id="1.3.1.32"/>
    </reaction>
</comment>
<sequence>MRDFVYNASPARVVFAPGSRARLTDEVAALGIERALVLCTPNQSALAEAAAALLGERCVGVFDGARMHVPVEVAHKACAYATSLGADGVVALGGGSTIGLAKAIALDMGLPIVAMPTTYAGSEMTPIYGLTEGGAKRTGHDARVLPRTVVYDPELTLALPVALSIASGLNAIAHAAEGLYAHDGNPVLDLMAEEGIRALADGLPRVAVAPHDLAARSDCLYGAWLCGTVLGQAGMALHHKLCHVLGGSLDLPHAQTHAVMLPHTLAYNAPAVPEAMRRIARALGRPEAGRGLHELAKELGAPTALRDLGVTVDALDRVADLALTNPYANPRPLHRQAIVGLLARAWAGAPPEP</sequence>
<dbReference type="GO" id="GO:0046872">
    <property type="term" value="F:metal ion binding"/>
    <property type="evidence" value="ECO:0007669"/>
    <property type="project" value="InterPro"/>
</dbReference>
<evidence type="ECO:0000256" key="4">
    <source>
        <dbReference type="ARBA" id="ARBA00023002"/>
    </source>
</evidence>
<keyword evidence="4" id="KW-0560">Oxidoreductase</keyword>
<name>A1WRQ2_VEREI</name>
<dbReference type="GeneID" id="76462902"/>
<evidence type="ECO:0000313" key="10">
    <source>
        <dbReference type="EMBL" id="ABM60309.1"/>
    </source>
</evidence>
<feature type="domain" description="Alcohol dehydrogenase iron-type/glycerol dehydrogenase GldA" evidence="8">
    <location>
        <begin position="10"/>
        <end position="153"/>
    </location>
</feature>
<organism evidence="10 11">
    <name type="scientific">Verminephrobacter eiseniae (strain EF01-2)</name>
    <dbReference type="NCBI Taxonomy" id="391735"/>
    <lineage>
        <taxon>Bacteria</taxon>
        <taxon>Pseudomonadati</taxon>
        <taxon>Pseudomonadota</taxon>
        <taxon>Betaproteobacteria</taxon>
        <taxon>Burkholderiales</taxon>
        <taxon>Comamonadaceae</taxon>
        <taxon>Verminephrobacter</taxon>
    </lineage>
</organism>
<dbReference type="FunFam" id="3.40.50.1970:FF:000015">
    <property type="entry name" value="Maleylacetate reductase 1"/>
    <property type="match status" value="1"/>
</dbReference>
<dbReference type="Pfam" id="PF00465">
    <property type="entry name" value="Fe-ADH"/>
    <property type="match status" value="1"/>
</dbReference>
<dbReference type="Gene3D" id="1.20.1090.10">
    <property type="entry name" value="Dehydroquinate synthase-like - alpha domain"/>
    <property type="match status" value="1"/>
</dbReference>
<evidence type="ECO:0000256" key="7">
    <source>
        <dbReference type="ARBA" id="ARBA00051531"/>
    </source>
</evidence>
<protein>
    <recommendedName>
        <fullName evidence="2">maleylacetate reductase</fullName>
        <ecNumber evidence="2">1.3.1.32</ecNumber>
    </recommendedName>
</protein>
<evidence type="ECO:0000256" key="1">
    <source>
        <dbReference type="ARBA" id="ARBA00007358"/>
    </source>
</evidence>
<dbReference type="AlphaFoldDB" id="A1WRQ2"/>
<keyword evidence="5" id="KW-0520">NAD</keyword>
<keyword evidence="3" id="KW-0058">Aromatic hydrocarbons catabolism</keyword>
<accession>A1WRQ2</accession>
<dbReference type="InterPro" id="IPR056798">
    <property type="entry name" value="ADH_Fe_C"/>
</dbReference>
<dbReference type="InterPro" id="IPR039697">
    <property type="entry name" value="Alcohol_dehydrogenase_Fe"/>
</dbReference>
<dbReference type="InterPro" id="IPR001670">
    <property type="entry name" value="ADH_Fe/GldA"/>
</dbReference>
<evidence type="ECO:0000256" key="6">
    <source>
        <dbReference type="ARBA" id="ARBA00050679"/>
    </source>
</evidence>
<evidence type="ECO:0000259" key="8">
    <source>
        <dbReference type="Pfam" id="PF00465"/>
    </source>
</evidence>
<evidence type="ECO:0000256" key="2">
    <source>
        <dbReference type="ARBA" id="ARBA00012005"/>
    </source>
</evidence>
<dbReference type="KEGG" id="vei:Veis_4611"/>
<dbReference type="Proteomes" id="UP000000374">
    <property type="component" value="Chromosome"/>
</dbReference>
<dbReference type="CDD" id="cd08177">
    <property type="entry name" value="MAR"/>
    <property type="match status" value="1"/>
</dbReference>
<evidence type="ECO:0000313" key="11">
    <source>
        <dbReference type="Proteomes" id="UP000000374"/>
    </source>
</evidence>
<dbReference type="PANTHER" id="PTHR11496:SF102">
    <property type="entry name" value="ALCOHOL DEHYDROGENASE 4"/>
    <property type="match status" value="1"/>
</dbReference>
<dbReference type="InterPro" id="IPR034786">
    <property type="entry name" value="MAR"/>
</dbReference>
<dbReference type="GO" id="GO:0004022">
    <property type="term" value="F:alcohol dehydrogenase (NAD+) activity"/>
    <property type="evidence" value="ECO:0007669"/>
    <property type="project" value="TreeGrafter"/>
</dbReference>
<dbReference type="STRING" id="391735.Veis_4611"/>
<dbReference type="GO" id="GO:0018506">
    <property type="term" value="F:maleylacetate reductase activity"/>
    <property type="evidence" value="ECO:0007669"/>
    <property type="project" value="UniProtKB-EC"/>
</dbReference>
<evidence type="ECO:0000256" key="5">
    <source>
        <dbReference type="ARBA" id="ARBA00023027"/>
    </source>
</evidence>
<gene>
    <name evidence="10" type="ordered locus">Veis_4611</name>
</gene>
<dbReference type="GO" id="GO:1901168">
    <property type="term" value="P:3-chlorocatechol catabolic process"/>
    <property type="evidence" value="ECO:0007669"/>
    <property type="project" value="UniProtKB-ARBA"/>
</dbReference>
<dbReference type="eggNOG" id="COG1454">
    <property type="taxonomic scope" value="Bacteria"/>
</dbReference>
<feature type="domain" description="Fe-containing alcohol dehydrogenase-like C-terminal" evidence="9">
    <location>
        <begin position="165"/>
        <end position="346"/>
    </location>
</feature>
<dbReference type="EMBL" id="CP000542">
    <property type="protein sequence ID" value="ABM60309.1"/>
    <property type="molecule type" value="Genomic_DNA"/>
</dbReference>
<dbReference type="PANTHER" id="PTHR11496">
    <property type="entry name" value="ALCOHOL DEHYDROGENASE"/>
    <property type="match status" value="1"/>
</dbReference>
<dbReference type="RefSeq" id="WP_011812292.1">
    <property type="nucleotide sequence ID" value="NC_008786.1"/>
</dbReference>
<proteinExistence type="inferred from homology"/>
<dbReference type="OrthoDB" id="3812122at2"/>
<keyword evidence="11" id="KW-1185">Reference proteome</keyword>
<comment type="catalytic activity">
    <reaction evidence="7">
        <text>3-oxoadipate + NADP(+) = maleylacetate + NADPH + H(+)</text>
        <dbReference type="Rhea" id="RHEA:16985"/>
        <dbReference type="ChEBI" id="CHEBI:15378"/>
        <dbReference type="ChEBI" id="CHEBI:15775"/>
        <dbReference type="ChEBI" id="CHEBI:16468"/>
        <dbReference type="ChEBI" id="CHEBI:57783"/>
        <dbReference type="ChEBI" id="CHEBI:58349"/>
        <dbReference type="EC" id="1.3.1.32"/>
    </reaction>
</comment>
<dbReference type="HOGENOM" id="CLU_007207_0_1_4"/>
<evidence type="ECO:0000256" key="3">
    <source>
        <dbReference type="ARBA" id="ARBA00022797"/>
    </source>
</evidence>
<dbReference type="Pfam" id="PF25137">
    <property type="entry name" value="ADH_Fe_C"/>
    <property type="match status" value="1"/>
</dbReference>
<dbReference type="Gene3D" id="3.40.50.1970">
    <property type="match status" value="1"/>
</dbReference>
<reference evidence="11" key="1">
    <citation type="submission" date="2006-12" db="EMBL/GenBank/DDBJ databases">
        <title>Complete sequence of chromosome 1 of Verminephrobacter eiseniae EF01-2.</title>
        <authorList>
            <person name="Copeland A."/>
            <person name="Lucas S."/>
            <person name="Lapidus A."/>
            <person name="Barry K."/>
            <person name="Detter J.C."/>
            <person name="Glavina del Rio T."/>
            <person name="Dalin E."/>
            <person name="Tice H."/>
            <person name="Pitluck S."/>
            <person name="Chertkov O."/>
            <person name="Brettin T."/>
            <person name="Bruce D."/>
            <person name="Han C."/>
            <person name="Tapia R."/>
            <person name="Gilna P."/>
            <person name="Schmutz J."/>
            <person name="Larimer F."/>
            <person name="Land M."/>
            <person name="Hauser L."/>
            <person name="Kyrpides N."/>
            <person name="Kim E."/>
            <person name="Stahl D."/>
            <person name="Richardson P."/>
        </authorList>
    </citation>
    <scope>NUCLEOTIDE SEQUENCE [LARGE SCALE GENOMIC DNA]</scope>
    <source>
        <strain evidence="11">EF01-2</strain>
    </source>
</reference>
<comment type="similarity">
    <text evidence="1">Belongs to the iron-containing alcohol dehydrogenase family.</text>
</comment>
<evidence type="ECO:0000259" key="9">
    <source>
        <dbReference type="Pfam" id="PF25137"/>
    </source>
</evidence>
<dbReference type="EC" id="1.3.1.32" evidence="2"/>
<dbReference type="SUPFAM" id="SSF56796">
    <property type="entry name" value="Dehydroquinate synthase-like"/>
    <property type="match status" value="1"/>
</dbReference>